<sequence length="869" mass="99087">MLTPTSVFSLSQEALAFIEQKFQAKKQLARSREQQLFHVFEHELTAEEAWALKLLFAYMPANDLADYNGELFFNHVRTMLQIRRDMPWQVPDHLFLHFVLPYRVNTENIEEHRHIIHEQLAERTRNLPMKEAILEANYWCHEVATYIGSDLRTISPLTMMRNARGRCGEESTLAVAALRSIGIPARQVYTPRWAHCDDNHAWVEAWADGEWYFIGACEPEARHNQGWFGPPARRAMLINTRIFANYEGPEDITLADEWFTEINVLENYAPTKTITVHVKDACGQPVHAAEVQFQLYNMAEFYPIASIPSNAQGEASFKTGLGDLIIRAAKDGIWGEMKISMADCEHIELVLNQEDQPLVGTIVDYDMVPPPAREGEVMEDLSEARIERHNKRLEEGIAIRAHYEATFLNEEAARKLGESLDLSADRVWNVLQTARGNSAEIAAYLSKATPLYGEWALRLLECVHDKDLIDTFFPTLIDHVAGALAVRGELTEDVFIPYILCPRVHYEMITPYRTFFQQAFTSEEVELFREDPTKLVQFIDEAWDIWNDLPNLQGKGTAVGTFELRVGDRSSLDIMFVSICRSLGIPARLHPIEAKPQFMVNGHFVDAPFTKGIVGNEAAVANGTLIILRDQDAASDQPAAAYYENFTIARLENGFYKTLSYPHGANNLYDTPLEMEQGAYRLTTGIRLKDGTVLTKLTYFEMTEVEETKLVMKYRQATQDIPVYGKVDRFEKLATWDGSEQIFAEFLGSQGAYVAWLEPEREPSKHLLRELSELKHEFDMIDAPIILVVGDKQWTTSFQPADYPNLPARTLFVRDSTYHLLPELFTVAQSSEAGFPHLMILDRDDQIRYMSSGYKIAASKEAMQILSRM</sequence>
<dbReference type="EMBL" id="MPTW01000017">
    <property type="protein sequence ID" value="OME65858.1"/>
    <property type="molecule type" value="Genomic_DNA"/>
</dbReference>
<evidence type="ECO:0000313" key="3">
    <source>
        <dbReference type="Proteomes" id="UP000187425"/>
    </source>
</evidence>
<name>A0A1R0ZB71_9BACL</name>
<protein>
    <submittedName>
        <fullName evidence="2">Transglutaminase</fullName>
    </submittedName>
</protein>
<dbReference type="InterPro" id="IPR038765">
    <property type="entry name" value="Papain-like_cys_pep_sf"/>
</dbReference>
<dbReference type="InterPro" id="IPR002931">
    <property type="entry name" value="Transglutaminase-like"/>
</dbReference>
<dbReference type="SMART" id="SM00460">
    <property type="entry name" value="TGc"/>
    <property type="match status" value="1"/>
</dbReference>
<dbReference type="AlphaFoldDB" id="A0A1R0ZB71"/>
<proteinExistence type="predicted"/>
<dbReference type="Proteomes" id="UP000187425">
    <property type="component" value="Unassembled WGS sequence"/>
</dbReference>
<dbReference type="SUPFAM" id="SSF54001">
    <property type="entry name" value="Cysteine proteinases"/>
    <property type="match status" value="1"/>
</dbReference>
<organism evidence="2 3">
    <name type="scientific">Paenibacillus odorifer</name>
    <dbReference type="NCBI Taxonomy" id="189426"/>
    <lineage>
        <taxon>Bacteria</taxon>
        <taxon>Bacillati</taxon>
        <taxon>Bacillota</taxon>
        <taxon>Bacilli</taxon>
        <taxon>Bacillales</taxon>
        <taxon>Paenibacillaceae</taxon>
        <taxon>Paenibacillus</taxon>
    </lineage>
</organism>
<accession>A0A1R0ZB71</accession>
<dbReference type="Gene3D" id="3.10.620.30">
    <property type="match status" value="1"/>
</dbReference>
<dbReference type="OrthoDB" id="9787782at2"/>
<dbReference type="Gene3D" id="2.60.40.1120">
    <property type="entry name" value="Carboxypeptidase-like, regulatory domain"/>
    <property type="match status" value="1"/>
</dbReference>
<dbReference type="PANTHER" id="PTHR35532">
    <property type="entry name" value="SIMILAR TO POLYHYDROXYALKANOATE DEPOLYMERASE"/>
    <property type="match status" value="1"/>
</dbReference>
<dbReference type="PANTHER" id="PTHR35532:SF5">
    <property type="entry name" value="CARBOHYDRATE-BINDING DOMAIN-CONTAINING PROTEIN"/>
    <property type="match status" value="1"/>
</dbReference>
<gene>
    <name evidence="2" type="ORF">BSK65_23850</name>
</gene>
<evidence type="ECO:0000313" key="2">
    <source>
        <dbReference type="EMBL" id="OME65858.1"/>
    </source>
</evidence>
<feature type="domain" description="Transglutaminase-like" evidence="1">
    <location>
        <begin position="159"/>
        <end position="218"/>
    </location>
</feature>
<reference evidence="2 3" key="1">
    <citation type="submission" date="2016-11" db="EMBL/GenBank/DDBJ databases">
        <title>Paenibacillus species isolates.</title>
        <authorList>
            <person name="Beno S.M."/>
        </authorList>
    </citation>
    <scope>NUCLEOTIDE SEQUENCE [LARGE SCALE GENOMIC DNA]</scope>
    <source>
        <strain evidence="2 3">FSL H7-0443</strain>
    </source>
</reference>
<dbReference type="Pfam" id="PF01841">
    <property type="entry name" value="Transglut_core"/>
    <property type="match status" value="1"/>
</dbReference>
<evidence type="ECO:0000259" key="1">
    <source>
        <dbReference type="SMART" id="SM00460"/>
    </source>
</evidence>
<comment type="caution">
    <text evidence="2">The sequence shown here is derived from an EMBL/GenBank/DDBJ whole genome shotgun (WGS) entry which is preliminary data.</text>
</comment>